<dbReference type="Gene3D" id="3.40.50.150">
    <property type="entry name" value="Vaccinia Virus protein VP39"/>
    <property type="match status" value="1"/>
</dbReference>
<feature type="domain" description="Release factor glutamine methyltransferase N-terminal" evidence="6">
    <location>
        <begin position="5"/>
        <end position="74"/>
    </location>
</feature>
<dbReference type="InterPro" id="IPR029063">
    <property type="entry name" value="SAM-dependent_MTases_sf"/>
</dbReference>
<evidence type="ECO:0000256" key="4">
    <source>
        <dbReference type="HAMAP-Rule" id="MF_02126"/>
    </source>
</evidence>
<comment type="caution">
    <text evidence="7">The sequence shown here is derived from an EMBL/GenBank/DDBJ whole genome shotgun (WGS) entry which is preliminary data.</text>
</comment>
<comment type="similarity">
    <text evidence="4">Belongs to the protein N5-glutamine methyltransferase family. PrmC subfamily.</text>
</comment>
<feature type="binding site" evidence="4">
    <location>
        <begin position="120"/>
        <end position="124"/>
    </location>
    <ligand>
        <name>S-adenosyl-L-methionine</name>
        <dbReference type="ChEBI" id="CHEBI:59789"/>
    </ligand>
</feature>
<gene>
    <name evidence="4 7" type="primary">prmC</name>
    <name evidence="7" type="ORF">IHQ68_12545</name>
</gene>
<evidence type="ECO:0000256" key="3">
    <source>
        <dbReference type="ARBA" id="ARBA00022691"/>
    </source>
</evidence>
<evidence type="ECO:0000256" key="1">
    <source>
        <dbReference type="ARBA" id="ARBA00022603"/>
    </source>
</evidence>
<dbReference type="Gene3D" id="1.10.8.10">
    <property type="entry name" value="DNA helicase RuvA subunit, C-terminal domain"/>
    <property type="match status" value="1"/>
</dbReference>
<protein>
    <recommendedName>
        <fullName evidence="4">Release factor glutamine methyltransferase</fullName>
        <shortName evidence="4">RF MTase</shortName>
        <ecNumber evidence="4">2.1.1.297</ecNumber>
    </recommendedName>
    <alternativeName>
        <fullName evidence="4">N5-glutamine methyltransferase PrmC</fullName>
    </alternativeName>
    <alternativeName>
        <fullName evidence="4">Protein-(glutamine-N5) MTase PrmC</fullName>
    </alternativeName>
    <alternativeName>
        <fullName evidence="4">Protein-glutamine N-methyltransferase PrmC</fullName>
    </alternativeName>
</protein>
<dbReference type="GO" id="GO:0102559">
    <property type="term" value="F:peptide chain release factor N(5)-glutamine methyltransferase activity"/>
    <property type="evidence" value="ECO:0007669"/>
    <property type="project" value="UniProtKB-EC"/>
</dbReference>
<evidence type="ECO:0000313" key="7">
    <source>
        <dbReference type="EMBL" id="MDR4307446.1"/>
    </source>
</evidence>
<evidence type="ECO:0000259" key="5">
    <source>
        <dbReference type="Pfam" id="PF13847"/>
    </source>
</evidence>
<dbReference type="RefSeq" id="WP_309392304.1">
    <property type="nucleotide sequence ID" value="NZ_JADBEO010000025.1"/>
</dbReference>
<reference evidence="7" key="1">
    <citation type="submission" date="2020-10" db="EMBL/GenBank/DDBJ databases">
        <authorList>
            <person name="Abbas A."/>
            <person name="Razzaq R."/>
            <person name="Waqas M."/>
            <person name="Abbas N."/>
            <person name="Nielsen T.K."/>
            <person name="Hansen L.H."/>
            <person name="Hussain S."/>
            <person name="Shahid M."/>
        </authorList>
    </citation>
    <scope>NUCLEOTIDE SEQUENCE</scope>
    <source>
        <strain evidence="7">S14</strain>
    </source>
</reference>
<comment type="function">
    <text evidence="4">Methylates the class 1 translation termination release factors RF1/PrfA and RF2/PrfB on the glutamine residue of the universally conserved GGQ motif.</text>
</comment>
<feature type="binding site" evidence="4">
    <location>
        <begin position="186"/>
        <end position="189"/>
    </location>
    <ligand>
        <name>substrate</name>
    </ligand>
</feature>
<evidence type="ECO:0000256" key="2">
    <source>
        <dbReference type="ARBA" id="ARBA00022679"/>
    </source>
</evidence>
<dbReference type="CDD" id="cd02440">
    <property type="entry name" value="AdoMet_MTases"/>
    <property type="match status" value="1"/>
</dbReference>
<feature type="binding site" evidence="4">
    <location>
        <position position="172"/>
    </location>
    <ligand>
        <name>S-adenosyl-L-methionine</name>
        <dbReference type="ChEBI" id="CHEBI:59789"/>
    </ligand>
</feature>
<dbReference type="PANTHER" id="PTHR18895:SF74">
    <property type="entry name" value="MTRF1L RELEASE FACTOR GLUTAMINE METHYLTRANSFERASE"/>
    <property type="match status" value="1"/>
</dbReference>
<keyword evidence="1 4" id="KW-0489">Methyltransferase</keyword>
<dbReference type="InterPro" id="IPR050320">
    <property type="entry name" value="N5-glutamine_MTase"/>
</dbReference>
<evidence type="ECO:0000313" key="8">
    <source>
        <dbReference type="Proteomes" id="UP001181622"/>
    </source>
</evidence>
<dbReference type="InterPro" id="IPR019874">
    <property type="entry name" value="RF_methyltr_PrmC"/>
</dbReference>
<name>A0ABU1DHA3_9HYPH</name>
<dbReference type="EC" id="2.1.1.297" evidence="4"/>
<dbReference type="InterPro" id="IPR004556">
    <property type="entry name" value="HemK-like"/>
</dbReference>
<dbReference type="SUPFAM" id="SSF53335">
    <property type="entry name" value="S-adenosyl-L-methionine-dependent methyltransferases"/>
    <property type="match status" value="1"/>
</dbReference>
<dbReference type="InterPro" id="IPR040758">
    <property type="entry name" value="PrmC_N"/>
</dbReference>
<dbReference type="Pfam" id="PF13847">
    <property type="entry name" value="Methyltransf_31"/>
    <property type="match status" value="1"/>
</dbReference>
<comment type="catalytic activity">
    <reaction evidence="4">
        <text>L-glutaminyl-[peptide chain release factor] + S-adenosyl-L-methionine = N(5)-methyl-L-glutaminyl-[peptide chain release factor] + S-adenosyl-L-homocysteine + H(+)</text>
        <dbReference type="Rhea" id="RHEA:42896"/>
        <dbReference type="Rhea" id="RHEA-COMP:10271"/>
        <dbReference type="Rhea" id="RHEA-COMP:10272"/>
        <dbReference type="ChEBI" id="CHEBI:15378"/>
        <dbReference type="ChEBI" id="CHEBI:30011"/>
        <dbReference type="ChEBI" id="CHEBI:57856"/>
        <dbReference type="ChEBI" id="CHEBI:59789"/>
        <dbReference type="ChEBI" id="CHEBI:61891"/>
        <dbReference type="EC" id="2.1.1.297"/>
    </reaction>
</comment>
<dbReference type="Pfam" id="PF17827">
    <property type="entry name" value="PrmC_N"/>
    <property type="match status" value="1"/>
</dbReference>
<dbReference type="GO" id="GO:0032259">
    <property type="term" value="P:methylation"/>
    <property type="evidence" value="ECO:0007669"/>
    <property type="project" value="UniProtKB-KW"/>
</dbReference>
<dbReference type="Proteomes" id="UP001181622">
    <property type="component" value="Unassembled WGS sequence"/>
</dbReference>
<evidence type="ECO:0000259" key="6">
    <source>
        <dbReference type="Pfam" id="PF17827"/>
    </source>
</evidence>
<feature type="domain" description="Methyltransferase" evidence="5">
    <location>
        <begin position="111"/>
        <end position="241"/>
    </location>
</feature>
<dbReference type="PANTHER" id="PTHR18895">
    <property type="entry name" value="HEMK METHYLTRANSFERASE"/>
    <property type="match status" value="1"/>
</dbReference>
<dbReference type="HAMAP" id="MF_02126">
    <property type="entry name" value="RF_methyltr_PrmC"/>
    <property type="match status" value="1"/>
</dbReference>
<keyword evidence="3 4" id="KW-0949">S-adenosyl-L-methionine</keyword>
<dbReference type="InterPro" id="IPR002052">
    <property type="entry name" value="DNA_methylase_N6_adenine_CS"/>
</dbReference>
<organism evidence="7 8">
    <name type="scientific">Chelatococcus sambhunathii</name>
    <dbReference type="NCBI Taxonomy" id="363953"/>
    <lineage>
        <taxon>Bacteria</taxon>
        <taxon>Pseudomonadati</taxon>
        <taxon>Pseudomonadota</taxon>
        <taxon>Alphaproteobacteria</taxon>
        <taxon>Hyphomicrobiales</taxon>
        <taxon>Chelatococcaceae</taxon>
        <taxon>Chelatococcus</taxon>
    </lineage>
</organism>
<accession>A0ABU1DHA3</accession>
<feature type="binding site" evidence="4">
    <location>
        <position position="186"/>
    </location>
    <ligand>
        <name>S-adenosyl-L-methionine</name>
        <dbReference type="ChEBI" id="CHEBI:59789"/>
    </ligand>
</feature>
<dbReference type="InterPro" id="IPR025714">
    <property type="entry name" value="Methyltranfer_dom"/>
</dbReference>
<dbReference type="NCBIfam" id="TIGR00536">
    <property type="entry name" value="hemK_fam"/>
    <property type="match status" value="1"/>
</dbReference>
<dbReference type="EMBL" id="JADBEO010000025">
    <property type="protein sequence ID" value="MDR4307446.1"/>
    <property type="molecule type" value="Genomic_DNA"/>
</dbReference>
<dbReference type="NCBIfam" id="TIGR03534">
    <property type="entry name" value="RF_mod_PrmC"/>
    <property type="match status" value="1"/>
</dbReference>
<sequence>MTLSEATRAAALALARGGVETPELDARVLAAEAFGVGAAEALVGAGRAPAGGLDALDGFVARRLAGEPVARILGRREFWRLDFALAPETLAPRPDTETVVETALSFVADRSSALRVLDLGTGSGCILLALLTELPQAFGVGVDLAPGAAAAARGNAGRLGLAGRASFLAGRWAEALNGPFDLVVSNPPYIESAAIAGLDREVRLHDPALALDGGADGLDAYRAILRDLPRLLAPEGAAVLEHGAGQGEAVAALARGHGLDVAAASADLAGVRRALAVRPAAGGRR</sequence>
<keyword evidence="2 4" id="KW-0808">Transferase</keyword>
<dbReference type="PROSITE" id="PS00092">
    <property type="entry name" value="N6_MTASE"/>
    <property type="match status" value="1"/>
</dbReference>
<feature type="binding site" evidence="4">
    <location>
        <position position="143"/>
    </location>
    <ligand>
        <name>S-adenosyl-L-methionine</name>
        <dbReference type="ChEBI" id="CHEBI:59789"/>
    </ligand>
</feature>
<keyword evidence="8" id="KW-1185">Reference proteome</keyword>
<proteinExistence type="inferred from homology"/>